<proteinExistence type="predicted"/>
<reference evidence="8 9" key="1">
    <citation type="submission" date="2014-01" db="EMBL/GenBank/DDBJ databases">
        <title>Full genme sequencing of cellulolytic bacterium Gynuella sunshinyii YC6258T gen. nov., sp. nov.</title>
        <authorList>
            <person name="Khan H."/>
            <person name="Chung E.J."/>
            <person name="Chung Y.R."/>
        </authorList>
    </citation>
    <scope>NUCLEOTIDE SEQUENCE [LARGE SCALE GENOMIC DNA]</scope>
    <source>
        <strain evidence="8 9">YC6258</strain>
    </source>
</reference>
<dbReference type="Gene3D" id="1.20.950.20">
    <property type="entry name" value="Transmembrane di-heme cytochromes, Chain C"/>
    <property type="match status" value="1"/>
</dbReference>
<organism evidence="8 9">
    <name type="scientific">Gynuella sunshinyii YC6258</name>
    <dbReference type="NCBI Taxonomy" id="1445510"/>
    <lineage>
        <taxon>Bacteria</taxon>
        <taxon>Pseudomonadati</taxon>
        <taxon>Pseudomonadota</taxon>
        <taxon>Gammaproteobacteria</taxon>
        <taxon>Oceanospirillales</taxon>
        <taxon>Saccharospirillaceae</taxon>
        <taxon>Gynuella</taxon>
    </lineage>
</organism>
<gene>
    <name evidence="8" type="ORF">YC6258_01764</name>
</gene>
<protein>
    <submittedName>
        <fullName evidence="8">Cytochrome b</fullName>
    </submittedName>
</protein>
<evidence type="ECO:0000256" key="4">
    <source>
        <dbReference type="ARBA" id="ARBA00022989"/>
    </source>
</evidence>
<comment type="subcellular location">
    <subcellularLocation>
        <location evidence="1">Cell membrane</location>
        <topology evidence="1">Multi-pass membrane protein</topology>
    </subcellularLocation>
</comment>
<evidence type="ECO:0000256" key="1">
    <source>
        <dbReference type="ARBA" id="ARBA00004651"/>
    </source>
</evidence>
<dbReference type="InterPro" id="IPR051542">
    <property type="entry name" value="Hydrogenase_cytochrome"/>
</dbReference>
<keyword evidence="2" id="KW-1003">Cell membrane</keyword>
<dbReference type="PANTHER" id="PTHR30485:SF2">
    <property type="entry name" value="BLL0597 PROTEIN"/>
    <property type="match status" value="1"/>
</dbReference>
<dbReference type="GO" id="GO:0005886">
    <property type="term" value="C:plasma membrane"/>
    <property type="evidence" value="ECO:0007669"/>
    <property type="project" value="UniProtKB-SubCell"/>
</dbReference>
<dbReference type="Pfam" id="PF01292">
    <property type="entry name" value="Ni_hydr_CYTB"/>
    <property type="match status" value="1"/>
</dbReference>
<dbReference type="InterPro" id="IPR016174">
    <property type="entry name" value="Di-haem_cyt_TM"/>
</dbReference>
<dbReference type="Proteomes" id="UP000032266">
    <property type="component" value="Chromosome"/>
</dbReference>
<dbReference type="SUPFAM" id="SSF81342">
    <property type="entry name" value="Transmembrane di-heme cytochromes"/>
    <property type="match status" value="1"/>
</dbReference>
<dbReference type="GO" id="GO:0020037">
    <property type="term" value="F:heme binding"/>
    <property type="evidence" value="ECO:0007669"/>
    <property type="project" value="TreeGrafter"/>
</dbReference>
<dbReference type="KEGG" id="gsn:YC6258_01764"/>
<feature type="transmembrane region" description="Helical" evidence="6">
    <location>
        <begin position="12"/>
        <end position="31"/>
    </location>
</feature>
<evidence type="ECO:0000259" key="7">
    <source>
        <dbReference type="Pfam" id="PF01292"/>
    </source>
</evidence>
<evidence type="ECO:0000256" key="2">
    <source>
        <dbReference type="ARBA" id="ARBA00022475"/>
    </source>
</evidence>
<dbReference type="GO" id="GO:0022904">
    <property type="term" value="P:respiratory electron transport chain"/>
    <property type="evidence" value="ECO:0007669"/>
    <property type="project" value="InterPro"/>
</dbReference>
<keyword evidence="9" id="KW-1185">Reference proteome</keyword>
<evidence type="ECO:0000313" key="9">
    <source>
        <dbReference type="Proteomes" id="UP000032266"/>
    </source>
</evidence>
<feature type="domain" description="Cytochrome b561 bacterial/Ni-hydrogenase" evidence="7">
    <location>
        <begin position="11"/>
        <end position="183"/>
    </location>
</feature>
<keyword evidence="5 6" id="KW-0472">Membrane</keyword>
<dbReference type="EMBL" id="CP007142">
    <property type="protein sequence ID" value="AJQ93808.1"/>
    <property type="molecule type" value="Genomic_DNA"/>
</dbReference>
<dbReference type="InterPro" id="IPR011577">
    <property type="entry name" value="Cyt_b561_bac/Ni-Hgenase"/>
</dbReference>
<dbReference type="HOGENOM" id="CLU_078451_2_1_6"/>
<dbReference type="GO" id="GO:0009055">
    <property type="term" value="F:electron transfer activity"/>
    <property type="evidence" value="ECO:0007669"/>
    <property type="project" value="InterPro"/>
</dbReference>
<evidence type="ECO:0000256" key="5">
    <source>
        <dbReference type="ARBA" id="ARBA00023136"/>
    </source>
</evidence>
<feature type="transmembrane region" description="Helical" evidence="6">
    <location>
        <begin position="99"/>
        <end position="122"/>
    </location>
</feature>
<evidence type="ECO:0000256" key="6">
    <source>
        <dbReference type="SAM" id="Phobius"/>
    </source>
</evidence>
<feature type="transmembrane region" description="Helical" evidence="6">
    <location>
        <begin position="43"/>
        <end position="61"/>
    </location>
</feature>
<dbReference type="AlphaFoldDB" id="A0A0C5VKA8"/>
<sequence>MTQHSNNTVKVWDPLIRVFHWSLASFFIIAYLTEGEVMPLHAYAGYGIVALVAFRLIWGMIGTHHARFRNFVTGPGTTVNYLKDIAQGKAKRFIGHNPAGAAMIVALLLMVTLTAFSGMALLSVDGEGPLANTFFATMKEHDLKEVHELFANLTVLLVALHVAGVIASSWLHKENLVRAMLNGKKTSDHSSQ</sequence>
<dbReference type="STRING" id="1445510.YC6258_01764"/>
<name>A0A0C5VKA8_9GAMM</name>
<feature type="transmembrane region" description="Helical" evidence="6">
    <location>
        <begin position="149"/>
        <end position="171"/>
    </location>
</feature>
<evidence type="ECO:0000256" key="3">
    <source>
        <dbReference type="ARBA" id="ARBA00022692"/>
    </source>
</evidence>
<dbReference type="RefSeq" id="WP_044616481.1">
    <property type="nucleotide sequence ID" value="NZ_CP007142.1"/>
</dbReference>
<evidence type="ECO:0000313" key="8">
    <source>
        <dbReference type="EMBL" id="AJQ93808.1"/>
    </source>
</evidence>
<accession>A0A0C5VKA8</accession>
<keyword evidence="3 6" id="KW-0812">Transmembrane</keyword>
<dbReference type="OrthoDB" id="196472at2"/>
<keyword evidence="4 6" id="KW-1133">Transmembrane helix</keyword>
<dbReference type="PANTHER" id="PTHR30485">
    <property type="entry name" value="NI/FE-HYDROGENASE 1 B-TYPE CYTOCHROME SUBUNIT"/>
    <property type="match status" value="1"/>
</dbReference>
<dbReference type="PATRIC" id="fig|1445510.3.peg.1728"/>